<dbReference type="RefSeq" id="WP_011341599.1">
    <property type="nucleotide sequence ID" value="NC_007498.2"/>
</dbReference>
<reference evidence="3" key="1">
    <citation type="submission" date="2005-10" db="EMBL/GenBank/DDBJ databases">
        <title>Complete sequence of Pelobacter carbinolicus DSM 2380.</title>
        <authorList>
            <person name="Copeland A."/>
            <person name="Lucas S."/>
            <person name="Lapidus A."/>
            <person name="Barry K."/>
            <person name="Detter J.C."/>
            <person name="Glavina T."/>
            <person name="Hammon N."/>
            <person name="Israni S."/>
            <person name="Pitluck S."/>
            <person name="Chertkov O."/>
            <person name="Schmutz J."/>
            <person name="Larimer F."/>
            <person name="Land M."/>
            <person name="Kyrpides N."/>
            <person name="Ivanova N."/>
            <person name="Richardson P."/>
        </authorList>
    </citation>
    <scope>NUCLEOTIDE SEQUENCE [LARGE SCALE GENOMIC DNA]</scope>
    <source>
        <strain evidence="3">DSM 2380 / NBRC 103641 / GraBd1</strain>
    </source>
</reference>
<name>Q3A3G0_SYNC1</name>
<dbReference type="InterPro" id="IPR024934">
    <property type="entry name" value="Rubredoxin-like_dom"/>
</dbReference>
<keyword evidence="3" id="KW-1185">Reference proteome</keyword>
<feature type="domain" description="Rubredoxin-like" evidence="1">
    <location>
        <begin position="4"/>
        <end position="38"/>
    </location>
</feature>
<dbReference type="STRING" id="338963.Pcar_1856"/>
<gene>
    <name evidence="2" type="ordered locus">Pcar_1856</name>
</gene>
<dbReference type="HOGENOM" id="CLU_128747_5_2_7"/>
<dbReference type="AlphaFoldDB" id="Q3A3G0"/>
<dbReference type="InterPro" id="IPR048574">
    <property type="entry name" value="RUBY_RBDX"/>
</dbReference>
<dbReference type="EMBL" id="CP000142">
    <property type="protein sequence ID" value="ABA89097.1"/>
    <property type="molecule type" value="Genomic_DNA"/>
</dbReference>
<evidence type="ECO:0000313" key="3">
    <source>
        <dbReference type="Proteomes" id="UP000002534"/>
    </source>
</evidence>
<accession>Q3A3G0</accession>
<evidence type="ECO:0000259" key="1">
    <source>
        <dbReference type="PROSITE" id="PS50903"/>
    </source>
</evidence>
<dbReference type="GO" id="GO:0005506">
    <property type="term" value="F:iron ion binding"/>
    <property type="evidence" value="ECO:0007669"/>
    <property type="project" value="InterPro"/>
</dbReference>
<dbReference type="PROSITE" id="PS50903">
    <property type="entry name" value="RUBREDOXIN_LIKE"/>
    <property type="match status" value="1"/>
</dbReference>
<dbReference type="Pfam" id="PF21349">
    <property type="entry name" value="RUBY_RBDX"/>
    <property type="match status" value="1"/>
</dbReference>
<sequence>MPNTKTWQCTVCGLKHDGDAPPKTCPKCGVNSSKFIKIK</sequence>
<dbReference type="Gene3D" id="2.20.28.10">
    <property type="match status" value="1"/>
</dbReference>
<dbReference type="KEGG" id="pca:Pcar_1856"/>
<dbReference type="Proteomes" id="UP000002534">
    <property type="component" value="Chromosome"/>
</dbReference>
<proteinExistence type="predicted"/>
<dbReference type="SUPFAM" id="SSF57802">
    <property type="entry name" value="Rubredoxin-like"/>
    <property type="match status" value="1"/>
</dbReference>
<protein>
    <submittedName>
        <fullName evidence="2">Rubredoxin</fullName>
    </submittedName>
</protein>
<organism evidence="2 3">
    <name type="scientific">Syntrophotalea carbinolica (strain DSM 2380 / NBRC 103641 / GraBd1)</name>
    <name type="common">Pelobacter carbinolicus</name>
    <dbReference type="NCBI Taxonomy" id="338963"/>
    <lineage>
        <taxon>Bacteria</taxon>
        <taxon>Pseudomonadati</taxon>
        <taxon>Thermodesulfobacteriota</taxon>
        <taxon>Desulfuromonadia</taxon>
        <taxon>Desulfuromonadales</taxon>
        <taxon>Syntrophotaleaceae</taxon>
        <taxon>Syntrophotalea</taxon>
    </lineage>
</organism>
<reference evidence="2 3" key="2">
    <citation type="journal article" date="2012" name="BMC Genomics">
        <title>The genome of Pelobacter carbinolicus reveals surprising metabolic capabilities and physiological features.</title>
        <authorList>
            <person name="Aklujkar M."/>
            <person name="Haveman S.A."/>
            <person name="Didonato R.Jr."/>
            <person name="Chertkov O."/>
            <person name="Han C.S."/>
            <person name="Land M.L."/>
            <person name="Brown P."/>
            <person name="Lovley D.R."/>
        </authorList>
    </citation>
    <scope>NUCLEOTIDE SEQUENCE [LARGE SCALE GENOMIC DNA]</scope>
    <source>
        <strain evidence="3">DSM 2380 / NBRC 103641 / GraBd1</strain>
    </source>
</reference>
<evidence type="ECO:0000313" key="2">
    <source>
        <dbReference type="EMBL" id="ABA89097.1"/>
    </source>
</evidence>